<dbReference type="FunCoup" id="A0A7F5QV22">
    <property type="interactions" value="249"/>
</dbReference>
<dbReference type="PANTHER" id="PTHR36300:SF1">
    <property type="entry name" value="RAW, ISOFORM A"/>
    <property type="match status" value="1"/>
</dbReference>
<dbReference type="InterPro" id="IPR011992">
    <property type="entry name" value="EF-hand-dom_pair"/>
</dbReference>
<dbReference type="InterPro" id="IPR039470">
    <property type="entry name" value="Nuc_deoxyri_tr2"/>
</dbReference>
<keyword evidence="3" id="KW-1185">Reference proteome</keyword>
<evidence type="ECO:0000259" key="2">
    <source>
        <dbReference type="PROSITE" id="PS50222"/>
    </source>
</evidence>
<evidence type="ECO:0000313" key="4">
    <source>
        <dbReference type="RefSeq" id="XP_025828906.1"/>
    </source>
</evidence>
<name>A0A7F5QV22_AGRPL</name>
<feature type="compositionally biased region" description="Low complexity" evidence="1">
    <location>
        <begin position="26"/>
        <end position="41"/>
    </location>
</feature>
<dbReference type="GeneID" id="108734281"/>
<dbReference type="Gene3D" id="3.40.50.450">
    <property type="match status" value="2"/>
</dbReference>
<feature type="compositionally biased region" description="Low complexity" evidence="1">
    <location>
        <begin position="445"/>
        <end position="463"/>
    </location>
</feature>
<dbReference type="GO" id="GO:0005886">
    <property type="term" value="C:plasma membrane"/>
    <property type="evidence" value="ECO:0007669"/>
    <property type="project" value="TreeGrafter"/>
</dbReference>
<dbReference type="KEGG" id="apln:108734281"/>
<organism evidence="3 4">
    <name type="scientific">Agrilus planipennis</name>
    <name type="common">Emerald ash borer</name>
    <name type="synonym">Agrilus marcopoli</name>
    <dbReference type="NCBI Taxonomy" id="224129"/>
    <lineage>
        <taxon>Eukaryota</taxon>
        <taxon>Metazoa</taxon>
        <taxon>Ecdysozoa</taxon>
        <taxon>Arthropoda</taxon>
        <taxon>Hexapoda</taxon>
        <taxon>Insecta</taxon>
        <taxon>Pterygota</taxon>
        <taxon>Neoptera</taxon>
        <taxon>Endopterygota</taxon>
        <taxon>Coleoptera</taxon>
        <taxon>Polyphaga</taxon>
        <taxon>Elateriformia</taxon>
        <taxon>Buprestoidea</taxon>
        <taxon>Buprestidae</taxon>
        <taxon>Agrilinae</taxon>
        <taxon>Agrilus</taxon>
    </lineage>
</organism>
<sequence length="648" mass="73255">MESVIMTSPGGSARLKSRLRNAASNFFSRSSKNRSSAPKNNHAIGHKSTKTGFHGNFFKKKSSPKQSANTNASDGISNCIPIDNEKPEQKEVMIYRGNFTREVYNVICNRLGPTANIPGESVQMLFNDMNLYPSKSQVSEMLQCARQCSRRNGSPFLTFGEFCLFARELKRPEIYRKSKQQHKQNDVSSKNCEVFLGGSCNPTTWRTDIAIPELQKYGISYYNPQKPFWSPELVSEEHDAKQSASVLLYVVESQTRNVVGMMEVAYLMASDRCVVLVIYPYQFGQSIMGEQLSNREYVDLVEGQTTLIALVKSQGVRVHENLSSALQHTASLLRNSSCNGMSAEAMVTYKLRRLREIFDSYDNNNKEELTLNDTMDAFQRLTNKRLKASDLYSYLNIRNSTDPTKFRISFEHFCAIVAEFSSSGGCSTNGFIYDWTHNILNRQCSPPSSNSPHSNPSHNNNSSVLKGAPTWESNYLVDVCLGGSFRTQHSWREQVAIPLLKKHGLTYYNPTVRETSHNSRDLGGEKENVFANGGKYESSVSESDILEWVRVMNRSKVLLFVITNDTKSLSSMILAAHYVGLGRDVVLCIQQLPQQECRLGNETITDQAVKDYNRGRVYLRDFAKRKQLPVFENITEAVQFTIEKCQSR</sequence>
<dbReference type="OrthoDB" id="6493944at2759"/>
<dbReference type="PANTHER" id="PTHR36300">
    <property type="entry name" value="RAW, ISOFORM A"/>
    <property type="match status" value="1"/>
</dbReference>
<dbReference type="FunFam" id="3.40.50.450:FF:000017">
    <property type="entry name" value="Raw, isoform D"/>
    <property type="match status" value="1"/>
</dbReference>
<feature type="domain" description="EF-hand" evidence="2">
    <location>
        <begin position="349"/>
        <end position="384"/>
    </location>
</feature>
<reference evidence="4" key="1">
    <citation type="submission" date="2025-08" db="UniProtKB">
        <authorList>
            <consortium name="RefSeq"/>
        </authorList>
    </citation>
    <scope>IDENTIFICATION</scope>
    <source>
        <tissue evidence="4">Entire body</tissue>
    </source>
</reference>
<dbReference type="GO" id="GO:0005509">
    <property type="term" value="F:calcium ion binding"/>
    <property type="evidence" value="ECO:0007669"/>
    <property type="project" value="InterPro"/>
</dbReference>
<dbReference type="SUPFAM" id="SSF47473">
    <property type="entry name" value="EF-hand"/>
    <property type="match status" value="1"/>
</dbReference>
<feature type="region of interest" description="Disordered" evidence="1">
    <location>
        <begin position="26"/>
        <end position="82"/>
    </location>
</feature>
<dbReference type="AlphaFoldDB" id="A0A7F5QV22"/>
<dbReference type="InterPro" id="IPR002048">
    <property type="entry name" value="EF_hand_dom"/>
</dbReference>
<feature type="compositionally biased region" description="Polar residues" evidence="1">
    <location>
        <begin position="64"/>
        <end position="76"/>
    </location>
</feature>
<dbReference type="Pfam" id="PF15891">
    <property type="entry name" value="Nuc_deoxyri_tr2"/>
    <property type="match status" value="2"/>
</dbReference>
<feature type="region of interest" description="Disordered" evidence="1">
    <location>
        <begin position="445"/>
        <end position="464"/>
    </location>
</feature>
<dbReference type="InParanoid" id="A0A7F5QV22"/>
<evidence type="ECO:0000256" key="1">
    <source>
        <dbReference type="SAM" id="MobiDB-lite"/>
    </source>
</evidence>
<accession>A0A7F5QV22</accession>
<protein>
    <submittedName>
        <fullName evidence="4">Uncharacterized protein LOC108734281 isoform X1</fullName>
    </submittedName>
</protein>
<evidence type="ECO:0000313" key="3">
    <source>
        <dbReference type="Proteomes" id="UP000192223"/>
    </source>
</evidence>
<dbReference type="Proteomes" id="UP000192223">
    <property type="component" value="Unplaced"/>
</dbReference>
<dbReference type="RefSeq" id="XP_025828906.1">
    <property type="nucleotide sequence ID" value="XM_025973121.1"/>
</dbReference>
<proteinExistence type="predicted"/>
<dbReference type="PROSITE" id="PS50222">
    <property type="entry name" value="EF_HAND_2"/>
    <property type="match status" value="1"/>
</dbReference>
<gene>
    <name evidence="4" type="primary">LOC108734281</name>
</gene>